<dbReference type="InterPro" id="IPR015943">
    <property type="entry name" value="WD40/YVTN_repeat-like_dom_sf"/>
</dbReference>
<dbReference type="GO" id="GO:0016567">
    <property type="term" value="P:protein ubiquitination"/>
    <property type="evidence" value="ECO:0007669"/>
    <property type="project" value="UniProtKB-UniPathway"/>
</dbReference>
<accession>A0A816JCB0</accession>
<sequence>MDFDFAHHALTEALIEARAKKKKEARELSPSKEAYRSVWRKRSVSTAPVFSPSEQTSTSSPLSLSLCFSSPTTSKASPRRIPQSCSKVLDAPNILDDFYLNLLDWGSRNVLAIALGHTLCLWDASTGSVSEFMTIEEDQGPITSISWAPDGSHVALGLNNSQVQLWDSSSIRMIRTLNGVHHSRVGSLAWNNHILTTGGMDGNIINIDVRIRSHVVGTYRGHTGEICGLKWSGSGMQLASGGNDNVVHDGIFFFCVLRWLHRLEEHTSAVKALAWCPSNRICLQLVVVEQMGRSSSGTLTPELA</sequence>
<protein>
    <submittedName>
        <fullName evidence="10">(rape) hypothetical protein</fullName>
    </submittedName>
</protein>
<proteinExistence type="inferred from homology"/>
<keyword evidence="3" id="KW-0132">Cell division</keyword>
<dbReference type="PANTHER" id="PTHR19918">
    <property type="entry name" value="CELL DIVISION CYCLE 20 CDC20 FIZZY -RELATED"/>
    <property type="match status" value="1"/>
</dbReference>
<reference evidence="10" key="1">
    <citation type="submission" date="2021-01" db="EMBL/GenBank/DDBJ databases">
        <authorList>
            <consortium name="Genoscope - CEA"/>
            <person name="William W."/>
        </authorList>
    </citation>
    <scope>NUCLEOTIDE SEQUENCE</scope>
</reference>
<dbReference type="EMBL" id="HG994368">
    <property type="protein sequence ID" value="CAF1825325.1"/>
    <property type="molecule type" value="Genomic_DNA"/>
</dbReference>
<dbReference type="GO" id="GO:0051301">
    <property type="term" value="P:cell division"/>
    <property type="evidence" value="ECO:0007669"/>
    <property type="project" value="UniProtKB-KW"/>
</dbReference>
<evidence type="ECO:0000256" key="3">
    <source>
        <dbReference type="ARBA" id="ARBA00022618"/>
    </source>
</evidence>
<keyword evidence="6" id="KW-0833">Ubl conjugation pathway</keyword>
<dbReference type="Proteomes" id="UP001295469">
    <property type="component" value="Chromosome C04"/>
</dbReference>
<feature type="domain" description="CDC20/Fizzy WD40" evidence="9">
    <location>
        <begin position="89"/>
        <end position="282"/>
    </location>
</feature>
<keyword evidence="4" id="KW-0677">Repeat</keyword>
<keyword evidence="5" id="KW-0498">Mitosis</keyword>
<dbReference type="UniPathway" id="UPA00143"/>
<keyword evidence="7" id="KW-0131">Cell cycle</keyword>
<dbReference type="GO" id="GO:0097027">
    <property type="term" value="F:ubiquitin-protein transferase activator activity"/>
    <property type="evidence" value="ECO:0007669"/>
    <property type="project" value="InterPro"/>
</dbReference>
<dbReference type="Pfam" id="PF24807">
    <property type="entry name" value="WD40_CDC20-Fz"/>
    <property type="match status" value="1"/>
</dbReference>
<organism evidence="10">
    <name type="scientific">Brassica napus</name>
    <name type="common">Rape</name>
    <dbReference type="NCBI Taxonomy" id="3708"/>
    <lineage>
        <taxon>Eukaryota</taxon>
        <taxon>Viridiplantae</taxon>
        <taxon>Streptophyta</taxon>
        <taxon>Embryophyta</taxon>
        <taxon>Tracheophyta</taxon>
        <taxon>Spermatophyta</taxon>
        <taxon>Magnoliopsida</taxon>
        <taxon>eudicotyledons</taxon>
        <taxon>Gunneridae</taxon>
        <taxon>Pentapetalae</taxon>
        <taxon>rosids</taxon>
        <taxon>malvids</taxon>
        <taxon>Brassicales</taxon>
        <taxon>Brassicaceae</taxon>
        <taxon>Brassiceae</taxon>
        <taxon>Brassica</taxon>
    </lineage>
</organism>
<dbReference type="AlphaFoldDB" id="A0A816JCB0"/>
<evidence type="ECO:0000256" key="5">
    <source>
        <dbReference type="ARBA" id="ARBA00022776"/>
    </source>
</evidence>
<gene>
    <name evidence="10" type="ORF">DARMORV10_C04P18570.1</name>
</gene>
<dbReference type="InterPro" id="IPR033010">
    <property type="entry name" value="Cdc20/Fizzy"/>
</dbReference>
<dbReference type="Gene3D" id="2.130.10.10">
    <property type="entry name" value="YVTN repeat-like/Quinoprotein amine dehydrogenase"/>
    <property type="match status" value="1"/>
</dbReference>
<evidence type="ECO:0000256" key="2">
    <source>
        <dbReference type="ARBA" id="ARBA00022574"/>
    </source>
</evidence>
<dbReference type="InterPro" id="IPR056150">
    <property type="entry name" value="WD40_CDC20-Fz"/>
</dbReference>
<evidence type="ECO:0000256" key="7">
    <source>
        <dbReference type="ARBA" id="ARBA00023306"/>
    </source>
</evidence>
<dbReference type="SMART" id="SM00320">
    <property type="entry name" value="WD40"/>
    <property type="match status" value="3"/>
</dbReference>
<dbReference type="InterPro" id="IPR036322">
    <property type="entry name" value="WD40_repeat_dom_sf"/>
</dbReference>
<evidence type="ECO:0000313" key="10">
    <source>
        <dbReference type="EMBL" id="CAF1825325.1"/>
    </source>
</evidence>
<feature type="repeat" description="WD" evidence="8">
    <location>
        <begin position="135"/>
        <end position="176"/>
    </location>
</feature>
<evidence type="ECO:0000259" key="9">
    <source>
        <dbReference type="Pfam" id="PF24807"/>
    </source>
</evidence>
<dbReference type="PROSITE" id="PS50294">
    <property type="entry name" value="WD_REPEATS_REGION"/>
    <property type="match status" value="1"/>
</dbReference>
<dbReference type="InterPro" id="IPR001680">
    <property type="entry name" value="WD40_rpt"/>
</dbReference>
<evidence type="ECO:0000256" key="1">
    <source>
        <dbReference type="ARBA" id="ARBA00006445"/>
    </source>
</evidence>
<dbReference type="SUPFAM" id="SSF50978">
    <property type="entry name" value="WD40 repeat-like"/>
    <property type="match status" value="1"/>
</dbReference>
<name>A0A816JCB0_BRANA</name>
<dbReference type="PROSITE" id="PS50082">
    <property type="entry name" value="WD_REPEATS_2"/>
    <property type="match status" value="1"/>
</dbReference>
<dbReference type="PANTHER" id="PTHR19918:SF54">
    <property type="entry name" value="ANAPHASE-PROMOTING COMPLEX SUBUNIT 4-LIKE WD40 DOMAIN-CONTAINING PROTEIN"/>
    <property type="match status" value="1"/>
</dbReference>
<dbReference type="GO" id="GO:0010997">
    <property type="term" value="F:anaphase-promoting complex binding"/>
    <property type="evidence" value="ECO:0007669"/>
    <property type="project" value="InterPro"/>
</dbReference>
<comment type="similarity">
    <text evidence="1">Belongs to the WD repeat CDC20/Fizzy family.</text>
</comment>
<evidence type="ECO:0000256" key="8">
    <source>
        <dbReference type="PROSITE-ProRule" id="PRU00221"/>
    </source>
</evidence>
<evidence type="ECO:0000256" key="4">
    <source>
        <dbReference type="ARBA" id="ARBA00022737"/>
    </source>
</evidence>
<evidence type="ECO:0000256" key="6">
    <source>
        <dbReference type="ARBA" id="ARBA00022786"/>
    </source>
</evidence>
<keyword evidence="2 8" id="KW-0853">WD repeat</keyword>